<feature type="transmembrane region" description="Helical" evidence="1">
    <location>
        <begin position="77"/>
        <end position="102"/>
    </location>
</feature>
<accession>A0A2P7BGJ9</accession>
<keyword evidence="3" id="KW-1185">Reference proteome</keyword>
<dbReference type="Proteomes" id="UP000241444">
    <property type="component" value="Unassembled WGS sequence"/>
</dbReference>
<evidence type="ECO:0000313" key="2">
    <source>
        <dbReference type="EMBL" id="PSH65587.1"/>
    </source>
</evidence>
<keyword evidence="1" id="KW-0812">Transmembrane</keyword>
<name>A0A2P7BGJ9_9HYPH</name>
<proteinExistence type="predicted"/>
<dbReference type="OrthoDB" id="5396182at2"/>
<evidence type="ECO:0000256" key="1">
    <source>
        <dbReference type="SAM" id="Phobius"/>
    </source>
</evidence>
<organism evidence="2 3">
    <name type="scientific">Phyllobacterium brassicacearum</name>
    <dbReference type="NCBI Taxonomy" id="314235"/>
    <lineage>
        <taxon>Bacteria</taxon>
        <taxon>Pseudomonadati</taxon>
        <taxon>Pseudomonadota</taxon>
        <taxon>Alphaproteobacteria</taxon>
        <taxon>Hyphomicrobiales</taxon>
        <taxon>Phyllobacteriaceae</taxon>
        <taxon>Phyllobacterium</taxon>
    </lineage>
</organism>
<comment type="caution">
    <text evidence="2">The sequence shown here is derived from an EMBL/GenBank/DDBJ whole genome shotgun (WGS) entry which is preliminary data.</text>
</comment>
<sequence>MLDATSSPVIVSIVNTLETALTPVFLLAGTAGFLNAFVSRLSRISDRVNAISDLIEKEHEINEDRFAQLNYLRIRTLALEIAVLLGTSAGVFTCLAIISLLGGAIGRSGFREHVLYWLFSGAVVSLGLALIAFLFEMIAASQSMLRQIARDQRTRRSLTVEPRDA</sequence>
<evidence type="ECO:0000313" key="3">
    <source>
        <dbReference type="Proteomes" id="UP000241444"/>
    </source>
</evidence>
<reference evidence="3" key="1">
    <citation type="submission" date="2017-11" db="EMBL/GenBank/DDBJ databases">
        <authorList>
            <person name="Kuznetsova I."/>
            <person name="Sazanova A."/>
            <person name="Chirak E."/>
            <person name="Safronova V."/>
            <person name="Willems A."/>
        </authorList>
    </citation>
    <scope>NUCLEOTIDE SEQUENCE [LARGE SCALE GENOMIC DNA]</scope>
    <source>
        <strain evidence="3">STM 196</strain>
    </source>
</reference>
<dbReference type="RefSeq" id="WP_106712923.1">
    <property type="nucleotide sequence ID" value="NZ_PGGO01000017.1"/>
</dbReference>
<keyword evidence="1" id="KW-1133">Transmembrane helix</keyword>
<dbReference type="EMBL" id="PGGO01000017">
    <property type="protein sequence ID" value="PSH65587.1"/>
    <property type="molecule type" value="Genomic_DNA"/>
</dbReference>
<gene>
    <name evidence="2" type="ORF">CU102_20310</name>
</gene>
<dbReference type="InterPro" id="IPR021279">
    <property type="entry name" value="DUF2721"/>
</dbReference>
<dbReference type="AlphaFoldDB" id="A0A2P7BGJ9"/>
<feature type="transmembrane region" description="Helical" evidence="1">
    <location>
        <begin position="20"/>
        <end position="38"/>
    </location>
</feature>
<keyword evidence="1" id="KW-0472">Membrane</keyword>
<feature type="transmembrane region" description="Helical" evidence="1">
    <location>
        <begin position="114"/>
        <end position="135"/>
    </location>
</feature>
<protein>
    <submittedName>
        <fullName evidence="2">DUF2721 domain-containing protein</fullName>
    </submittedName>
</protein>
<dbReference type="Pfam" id="PF11026">
    <property type="entry name" value="DUF2721"/>
    <property type="match status" value="1"/>
</dbReference>